<organism evidence="1 2">
    <name type="scientific">Nocardioides caricicola</name>
    <dbReference type="NCBI Taxonomy" id="634770"/>
    <lineage>
        <taxon>Bacteria</taxon>
        <taxon>Bacillati</taxon>
        <taxon>Actinomycetota</taxon>
        <taxon>Actinomycetes</taxon>
        <taxon>Propionibacteriales</taxon>
        <taxon>Nocardioidaceae</taxon>
        <taxon>Nocardioides</taxon>
    </lineage>
</organism>
<dbReference type="PROSITE" id="PS51257">
    <property type="entry name" value="PROKAR_LIPOPROTEIN"/>
    <property type="match status" value="1"/>
</dbReference>
<keyword evidence="2" id="KW-1185">Reference proteome</keyword>
<proteinExistence type="predicted"/>
<evidence type="ECO:0008006" key="3">
    <source>
        <dbReference type="Google" id="ProtNLM"/>
    </source>
</evidence>
<dbReference type="EMBL" id="JBHSMD010000001">
    <property type="protein sequence ID" value="MFC5491605.1"/>
    <property type="molecule type" value="Genomic_DNA"/>
</dbReference>
<comment type="caution">
    <text evidence="1">The sequence shown here is derived from an EMBL/GenBank/DDBJ whole genome shotgun (WGS) entry which is preliminary data.</text>
</comment>
<dbReference type="RefSeq" id="WP_345180859.1">
    <property type="nucleotide sequence ID" value="NZ_BAABFQ010000008.1"/>
</dbReference>
<sequence length="134" mass="14365">MSLRRVTPVLALAVMLTSCGDESSYDAAKTGLRVWLAAAHKGDEEACGHMTAEYRRLLSAATSADALATECDLVLAAVASDAMPALPPANAAMNVPAWDPSGEALIEVTSDDSKRARFWMQWDGDRWLVAGREK</sequence>
<dbReference type="Proteomes" id="UP001595956">
    <property type="component" value="Unassembled WGS sequence"/>
</dbReference>
<protein>
    <recommendedName>
        <fullName evidence="3">DUF4878 domain-containing protein</fullName>
    </recommendedName>
</protein>
<evidence type="ECO:0000313" key="1">
    <source>
        <dbReference type="EMBL" id="MFC5491605.1"/>
    </source>
</evidence>
<evidence type="ECO:0000313" key="2">
    <source>
        <dbReference type="Proteomes" id="UP001595956"/>
    </source>
</evidence>
<name>A0ABW0MUK5_9ACTN</name>
<reference evidence="2" key="1">
    <citation type="journal article" date="2019" name="Int. J. Syst. Evol. Microbiol.">
        <title>The Global Catalogue of Microorganisms (GCM) 10K type strain sequencing project: providing services to taxonomists for standard genome sequencing and annotation.</title>
        <authorList>
            <consortium name="The Broad Institute Genomics Platform"/>
            <consortium name="The Broad Institute Genome Sequencing Center for Infectious Disease"/>
            <person name="Wu L."/>
            <person name="Ma J."/>
        </authorList>
    </citation>
    <scope>NUCLEOTIDE SEQUENCE [LARGE SCALE GENOMIC DNA]</scope>
    <source>
        <strain evidence="2">KACC 13778</strain>
    </source>
</reference>
<accession>A0ABW0MUK5</accession>
<gene>
    <name evidence="1" type="ORF">ACFPKY_00755</name>
</gene>